<dbReference type="EMBL" id="AZEZ01000086">
    <property type="protein sequence ID" value="KRL43383.1"/>
    <property type="molecule type" value="Genomic_DNA"/>
</dbReference>
<dbReference type="AlphaFoldDB" id="A0A0R1QEW6"/>
<keyword evidence="4" id="KW-1185">Reference proteome</keyword>
<organism evidence="3 4">
    <name type="scientific">Companilactobacillus mindensis DSM 14500</name>
    <dbReference type="NCBI Taxonomy" id="1423770"/>
    <lineage>
        <taxon>Bacteria</taxon>
        <taxon>Bacillati</taxon>
        <taxon>Bacillota</taxon>
        <taxon>Bacilli</taxon>
        <taxon>Lactobacillales</taxon>
        <taxon>Lactobacillaceae</taxon>
        <taxon>Companilactobacillus</taxon>
    </lineage>
</organism>
<keyword evidence="2" id="KW-0812">Transmembrane</keyword>
<dbReference type="InterPro" id="IPR009214">
    <property type="entry name" value="DUF1129"/>
</dbReference>
<dbReference type="SUPFAM" id="SSF103473">
    <property type="entry name" value="MFS general substrate transporter"/>
    <property type="match status" value="1"/>
</dbReference>
<keyword evidence="2" id="KW-1133">Transmembrane helix</keyword>
<gene>
    <name evidence="3" type="ORF">FD29_GL000982</name>
</gene>
<accession>A0A0R1QEW6</accession>
<dbReference type="InterPro" id="IPR036259">
    <property type="entry name" value="MFS_trans_sf"/>
</dbReference>
<dbReference type="OrthoDB" id="2327103at2"/>
<dbReference type="RefSeq" id="WP_057888371.1">
    <property type="nucleotide sequence ID" value="NZ_AZEZ01000086.1"/>
</dbReference>
<dbReference type="PIRSF" id="PIRSF033111">
    <property type="entry name" value="UCP033111"/>
    <property type="match status" value="1"/>
</dbReference>
<comment type="caution">
    <text evidence="3">The sequence shown here is derived from an EMBL/GenBank/DDBJ whole genome shotgun (WGS) entry which is preliminary data.</text>
</comment>
<reference evidence="3 4" key="1">
    <citation type="journal article" date="2015" name="Genome Announc.">
        <title>Expanding the biotechnology potential of lactobacilli through comparative genomics of 213 strains and associated genera.</title>
        <authorList>
            <person name="Sun Z."/>
            <person name="Harris H.M."/>
            <person name="McCann A."/>
            <person name="Guo C."/>
            <person name="Argimon S."/>
            <person name="Zhang W."/>
            <person name="Yang X."/>
            <person name="Jeffery I.B."/>
            <person name="Cooney J.C."/>
            <person name="Kagawa T.F."/>
            <person name="Liu W."/>
            <person name="Song Y."/>
            <person name="Salvetti E."/>
            <person name="Wrobel A."/>
            <person name="Rasinkangas P."/>
            <person name="Parkhill J."/>
            <person name="Rea M.C."/>
            <person name="O'Sullivan O."/>
            <person name="Ritari J."/>
            <person name="Douillard F.P."/>
            <person name="Paul Ross R."/>
            <person name="Yang R."/>
            <person name="Briner A.E."/>
            <person name="Felis G.E."/>
            <person name="de Vos W.M."/>
            <person name="Barrangou R."/>
            <person name="Klaenhammer T.R."/>
            <person name="Caufield P.W."/>
            <person name="Cui Y."/>
            <person name="Zhang H."/>
            <person name="O'Toole P.W."/>
        </authorList>
    </citation>
    <scope>NUCLEOTIDE SEQUENCE [LARGE SCALE GENOMIC DNA]</scope>
    <source>
        <strain evidence="3 4">DSM 14500</strain>
    </source>
</reference>
<feature type="transmembrane region" description="Helical" evidence="2">
    <location>
        <begin position="222"/>
        <end position="239"/>
    </location>
</feature>
<keyword evidence="2" id="KW-0472">Membrane</keyword>
<feature type="transmembrane region" description="Helical" evidence="2">
    <location>
        <begin position="117"/>
        <end position="142"/>
    </location>
</feature>
<evidence type="ECO:0000313" key="3">
    <source>
        <dbReference type="EMBL" id="KRL43383.1"/>
    </source>
</evidence>
<feature type="transmembrane region" description="Helical" evidence="2">
    <location>
        <begin position="154"/>
        <end position="174"/>
    </location>
</feature>
<proteinExistence type="predicted"/>
<dbReference type="Pfam" id="PF06570">
    <property type="entry name" value="DUF1129"/>
    <property type="match status" value="1"/>
</dbReference>
<dbReference type="Proteomes" id="UP000050872">
    <property type="component" value="Unassembled WGS sequence"/>
</dbReference>
<feature type="compositionally biased region" description="Basic and acidic residues" evidence="1">
    <location>
        <begin position="1"/>
        <end position="17"/>
    </location>
</feature>
<evidence type="ECO:0000313" key="4">
    <source>
        <dbReference type="Proteomes" id="UP000050872"/>
    </source>
</evidence>
<dbReference type="STRING" id="1423770.FD29_GL000982"/>
<evidence type="ECO:0000256" key="2">
    <source>
        <dbReference type="SAM" id="Phobius"/>
    </source>
</evidence>
<feature type="region of interest" description="Disordered" evidence="1">
    <location>
        <begin position="1"/>
        <end position="27"/>
    </location>
</feature>
<name>A0A0R1QEW6_9LACO</name>
<feature type="transmembrane region" description="Helical" evidence="2">
    <location>
        <begin position="194"/>
        <end position="216"/>
    </location>
</feature>
<evidence type="ECO:0008006" key="5">
    <source>
        <dbReference type="Google" id="ProtNLM"/>
    </source>
</evidence>
<dbReference type="PATRIC" id="fig|1423770.3.peg.1012"/>
<protein>
    <recommendedName>
        <fullName evidence="5">Membrane-associated protein</fullName>
    </recommendedName>
</protein>
<sequence length="251" mass="27822">MSEDLRDKNKQAAEKQKAASAKNTKKEEITSEIYSANVDDLRKKLSNKNAEYIFKLNKYLMDNGFAEAEAKEAIDGMLPEVVDNQIKGIPANQLYGPVTQKAQDIAHPKKPVKPTPFWASWLDTSLLFFALFGALYGIVALTSKTGAKSNPNNQTGIITLIILSAMWGGLLSWFNNQMKKPKDQRPGWGMTIGYLVVGLVLMFVFLSAMTLIPASINPTLNAVGYFIAAIIAFGLRFGFRQMTGIKERAFF</sequence>
<evidence type="ECO:0000256" key="1">
    <source>
        <dbReference type="SAM" id="MobiDB-lite"/>
    </source>
</evidence>